<dbReference type="InterPro" id="IPR035649">
    <property type="entry name" value="EFG_V"/>
</dbReference>
<feature type="domain" description="Elongation factor EFG" evidence="3">
    <location>
        <begin position="191"/>
        <end position="278"/>
    </location>
</feature>
<comment type="caution">
    <text evidence="5">The sequence shown here is derived from an EMBL/GenBank/DDBJ whole genome shotgun (WGS) entry which is preliminary data.</text>
</comment>
<dbReference type="InterPro" id="IPR020568">
    <property type="entry name" value="Ribosomal_Su5_D2-typ_SF"/>
</dbReference>
<dbReference type="Gene3D" id="3.30.230.10">
    <property type="match status" value="1"/>
</dbReference>
<dbReference type="Pfam" id="PF14492">
    <property type="entry name" value="EFG_III"/>
    <property type="match status" value="1"/>
</dbReference>
<dbReference type="Gene3D" id="3.30.70.240">
    <property type="match status" value="1"/>
</dbReference>
<sequence>MAETVIYLTIRLKHYNDEQRVLKALDRFMQEDQTLRVRAHRDPDAILIAGMSEQHLEIYIERLKREYNMELNFGSPAVDYRATIYQGATFDYQMKKGHQYGRVMGRIEPCEKPFVFENQVVNSTVPAQLIAACEEGFLKAAETGFPVGYPVTGVRVLLEGILHDPANSSKMLFQILAQQAFKEALWQAKPIIVEPIMLVEVKTPNQFLDQAYDDLMSRHAFVRDLQIMEECSVIRAEVQLKEMLGYSKDLSSFTSDQASFLMEFNHHYQVSYNEQTQIILSAVADR</sequence>
<dbReference type="InterPro" id="IPR005517">
    <property type="entry name" value="Transl_elong_EFG/EF2_IV"/>
</dbReference>
<evidence type="ECO:0000256" key="1">
    <source>
        <dbReference type="ARBA" id="ARBA00022741"/>
    </source>
</evidence>
<keyword evidence="2" id="KW-0342">GTP-binding</keyword>
<dbReference type="Gene3D" id="3.30.70.870">
    <property type="entry name" value="Elongation Factor G (Translational Gtpase), domain 3"/>
    <property type="match status" value="1"/>
</dbReference>
<evidence type="ECO:0000259" key="4">
    <source>
        <dbReference type="SMART" id="SM00889"/>
    </source>
</evidence>
<protein>
    <recommendedName>
        <fullName evidence="7">Elongation factor G</fullName>
    </recommendedName>
</protein>
<name>A0ABV0JHB7_9CYAN</name>
<proteinExistence type="predicted"/>
<dbReference type="InterPro" id="IPR035647">
    <property type="entry name" value="EFG_III/V"/>
</dbReference>
<evidence type="ECO:0000256" key="2">
    <source>
        <dbReference type="ARBA" id="ARBA00023134"/>
    </source>
</evidence>
<dbReference type="Pfam" id="PF03764">
    <property type="entry name" value="EFG_IV"/>
    <property type="match status" value="1"/>
</dbReference>
<dbReference type="InterPro" id="IPR041095">
    <property type="entry name" value="EFG_II"/>
</dbReference>
<dbReference type="InterPro" id="IPR014721">
    <property type="entry name" value="Ribsml_uS5_D2-typ_fold_subgr"/>
</dbReference>
<gene>
    <name evidence="5" type="ORF">NC998_26800</name>
</gene>
<dbReference type="SMART" id="SM00838">
    <property type="entry name" value="EFG_C"/>
    <property type="match status" value="1"/>
</dbReference>
<dbReference type="PANTHER" id="PTHR43636">
    <property type="entry name" value="ELONGATION FACTOR G, MITOCHONDRIAL"/>
    <property type="match status" value="1"/>
</dbReference>
<dbReference type="SUPFAM" id="SSF54211">
    <property type="entry name" value="Ribosomal protein S5 domain 2-like"/>
    <property type="match status" value="1"/>
</dbReference>
<evidence type="ECO:0008006" key="7">
    <source>
        <dbReference type="Google" id="ProtNLM"/>
    </source>
</evidence>
<dbReference type="SUPFAM" id="SSF54980">
    <property type="entry name" value="EF-G C-terminal domain-like"/>
    <property type="match status" value="2"/>
</dbReference>
<reference evidence="5 6" key="1">
    <citation type="submission" date="2022-04" db="EMBL/GenBank/DDBJ databases">
        <title>Positive selection, recombination, and allopatry shape intraspecific diversity of widespread and dominant cyanobacteria.</title>
        <authorList>
            <person name="Wei J."/>
            <person name="Shu W."/>
            <person name="Hu C."/>
        </authorList>
    </citation>
    <scope>NUCLEOTIDE SEQUENCE [LARGE SCALE GENOMIC DNA]</scope>
    <source>
        <strain evidence="5 6">GB2-A4</strain>
    </source>
</reference>
<dbReference type="CDD" id="cd03713">
    <property type="entry name" value="EFG_mtEFG_C"/>
    <property type="match status" value="1"/>
</dbReference>
<keyword evidence="1" id="KW-0547">Nucleotide-binding</keyword>
<evidence type="ECO:0000313" key="5">
    <source>
        <dbReference type="EMBL" id="MEP0820703.1"/>
    </source>
</evidence>
<dbReference type="EMBL" id="JAMPKM010000040">
    <property type="protein sequence ID" value="MEP0820703.1"/>
    <property type="molecule type" value="Genomic_DNA"/>
</dbReference>
<dbReference type="PANTHER" id="PTHR43636:SF4">
    <property type="entry name" value="ELONGATION FACTOR 2-LIKE PROTEIN"/>
    <property type="match status" value="1"/>
</dbReference>
<dbReference type="Pfam" id="PF00679">
    <property type="entry name" value="EFG_C"/>
    <property type="match status" value="1"/>
</dbReference>
<dbReference type="RefSeq" id="WP_190442338.1">
    <property type="nucleotide sequence ID" value="NZ_JAMPKM010000040.1"/>
</dbReference>
<accession>A0ABV0JHB7</accession>
<dbReference type="Proteomes" id="UP001464891">
    <property type="component" value="Unassembled WGS sequence"/>
</dbReference>
<keyword evidence="6" id="KW-1185">Reference proteome</keyword>
<feature type="domain" description="Translation elongation factor EFG/EF2" evidence="4">
    <location>
        <begin position="77"/>
        <end position="189"/>
    </location>
</feature>
<evidence type="ECO:0000259" key="3">
    <source>
        <dbReference type="SMART" id="SM00838"/>
    </source>
</evidence>
<organism evidence="5 6">
    <name type="scientific">Trichocoleus desertorum GB2-A4</name>
    <dbReference type="NCBI Taxonomy" id="2933944"/>
    <lineage>
        <taxon>Bacteria</taxon>
        <taxon>Bacillati</taxon>
        <taxon>Cyanobacteriota</taxon>
        <taxon>Cyanophyceae</taxon>
        <taxon>Leptolyngbyales</taxon>
        <taxon>Trichocoleusaceae</taxon>
        <taxon>Trichocoleus</taxon>
    </lineage>
</organism>
<dbReference type="InterPro" id="IPR000640">
    <property type="entry name" value="EFG_V-like"/>
</dbReference>
<evidence type="ECO:0000313" key="6">
    <source>
        <dbReference type="Proteomes" id="UP001464891"/>
    </source>
</evidence>
<dbReference type="SMART" id="SM00889">
    <property type="entry name" value="EFG_IV"/>
    <property type="match status" value="1"/>
</dbReference>